<evidence type="ECO:0000259" key="1">
    <source>
        <dbReference type="Pfam" id="PF01593"/>
    </source>
</evidence>
<organism evidence="2 3">
    <name type="scientific">Bacillus infantis</name>
    <dbReference type="NCBI Taxonomy" id="324767"/>
    <lineage>
        <taxon>Bacteria</taxon>
        <taxon>Bacillati</taxon>
        <taxon>Bacillota</taxon>
        <taxon>Bacilli</taxon>
        <taxon>Bacillales</taxon>
        <taxon>Bacillaceae</taxon>
        <taxon>Bacillus</taxon>
    </lineage>
</organism>
<dbReference type="GO" id="GO:0016116">
    <property type="term" value="P:carotenoid metabolic process"/>
    <property type="evidence" value="ECO:0007669"/>
    <property type="project" value="InterPro"/>
</dbReference>
<dbReference type="Gene3D" id="3.50.50.60">
    <property type="entry name" value="FAD/NAD(P)-binding domain"/>
    <property type="match status" value="1"/>
</dbReference>
<feature type="domain" description="Amine oxidase" evidence="1">
    <location>
        <begin position="24"/>
        <end position="281"/>
    </location>
</feature>
<reference evidence="2 3" key="1">
    <citation type="submission" date="2019-08" db="EMBL/GenBank/DDBJ databases">
        <title>Bacillus genomes from the desert of Cuatro Cienegas, Coahuila.</title>
        <authorList>
            <person name="Olmedo-Alvarez G."/>
        </authorList>
    </citation>
    <scope>NUCLEOTIDE SEQUENCE [LARGE SCALE GENOMIC DNA]</scope>
    <source>
        <strain evidence="2 3">CH37_1T</strain>
    </source>
</reference>
<dbReference type="Pfam" id="PF01593">
    <property type="entry name" value="Amino_oxidase"/>
    <property type="match status" value="1"/>
</dbReference>
<dbReference type="PANTHER" id="PTHR46313">
    <property type="match status" value="1"/>
</dbReference>
<dbReference type="InterPro" id="IPR036188">
    <property type="entry name" value="FAD/NAD-bd_sf"/>
</dbReference>
<dbReference type="SUPFAM" id="SSF51905">
    <property type="entry name" value="FAD/NAD(P)-binding domain"/>
    <property type="match status" value="1"/>
</dbReference>
<proteinExistence type="predicted"/>
<sequence length="494" mass="54121">MLAGAAGNGGGEMAKSVCIIGAGIGGLTAGALLANAGFQVTVLEKASTVGGSAGFYIRKGRMFPTGATVAFGLEEGGLLRELLNESGVQLPAECLSHPMDVILPDRKISIYQRTEYWEEELQRVFFEHPERVLRFWRELHKIGEMVQAVSASGISLPIKKLYDLGSFARLALRRPVSMLRLARYALSTVEDLLKKHKLEHYLPFRQFLDAQLLDAAQTDASEAALLPSSLALTIYRKGSFSIEKGLGQISSSLSERIVELGGRVELVSPVRKIEYSKSENKWKAESRKCSGAFDLIINNSGISFGKGTSHSEGDEFSWGAFRVDSIVSGKDQKTLPFAYQIMPQGEQEAFHGPIYATLQESRDASGLTIEDEMILTISVHTDSKIWASFGKEEYRQRKEQLTGRLLHEVDKITSIKTRLQKAEAGTPLTYQKFVGKTEVGGFPLTVRNSVIKPKSFRTSLPGFYLAGEQVFPGPGTLSAALSGRNAARAIIKEH</sequence>
<accession>A0A5D4SB54</accession>
<protein>
    <submittedName>
        <fullName evidence="2">FAD-dependent oxidoreductase</fullName>
    </submittedName>
</protein>
<dbReference type="GO" id="GO:0016491">
    <property type="term" value="F:oxidoreductase activity"/>
    <property type="evidence" value="ECO:0007669"/>
    <property type="project" value="InterPro"/>
</dbReference>
<dbReference type="EMBL" id="VTES01000008">
    <property type="protein sequence ID" value="TYS59404.1"/>
    <property type="molecule type" value="Genomic_DNA"/>
</dbReference>
<dbReference type="Proteomes" id="UP000323732">
    <property type="component" value="Unassembled WGS sequence"/>
</dbReference>
<gene>
    <name evidence="2" type="ORF">FZD47_22140</name>
</gene>
<evidence type="ECO:0000313" key="3">
    <source>
        <dbReference type="Proteomes" id="UP000323732"/>
    </source>
</evidence>
<dbReference type="PANTHER" id="PTHR46313:SF3">
    <property type="entry name" value="PROLYCOPENE ISOMERASE, CHLOROPLASTIC"/>
    <property type="match status" value="1"/>
</dbReference>
<comment type="caution">
    <text evidence="2">The sequence shown here is derived from an EMBL/GenBank/DDBJ whole genome shotgun (WGS) entry which is preliminary data.</text>
</comment>
<evidence type="ECO:0000313" key="2">
    <source>
        <dbReference type="EMBL" id="TYS59404.1"/>
    </source>
</evidence>
<dbReference type="InterPro" id="IPR045892">
    <property type="entry name" value="CrtISO-like"/>
</dbReference>
<dbReference type="InterPro" id="IPR002937">
    <property type="entry name" value="Amino_oxidase"/>
</dbReference>
<name>A0A5D4SB54_9BACI</name>
<dbReference type="AlphaFoldDB" id="A0A5D4SB54"/>